<feature type="domain" description="Calcineurin-like phosphoesterase" evidence="1">
    <location>
        <begin position="16"/>
        <end position="206"/>
    </location>
</feature>
<accession>A0ABW4Z3R4</accession>
<dbReference type="InterPro" id="IPR004843">
    <property type="entry name" value="Calcineurin-like_PHP"/>
</dbReference>
<gene>
    <name evidence="2" type="ORF">ACFSNC_21700</name>
</gene>
<dbReference type="InterPro" id="IPR050126">
    <property type="entry name" value="Ap4A_hydrolase"/>
</dbReference>
<dbReference type="EC" id="3.1.-.-" evidence="2"/>
<dbReference type="RefSeq" id="WP_246549447.1">
    <property type="nucleotide sequence ID" value="NZ_JAHBGB010000044.1"/>
</dbReference>
<evidence type="ECO:0000313" key="3">
    <source>
        <dbReference type="Proteomes" id="UP001597299"/>
    </source>
</evidence>
<dbReference type="InterPro" id="IPR029052">
    <property type="entry name" value="Metallo-depent_PP-like"/>
</dbReference>
<evidence type="ECO:0000313" key="2">
    <source>
        <dbReference type="EMBL" id="MFD2143031.1"/>
    </source>
</evidence>
<reference evidence="3" key="1">
    <citation type="journal article" date="2019" name="Int. J. Syst. Evol. Microbiol.">
        <title>The Global Catalogue of Microorganisms (GCM) 10K type strain sequencing project: providing services to taxonomists for standard genome sequencing and annotation.</title>
        <authorList>
            <consortium name="The Broad Institute Genomics Platform"/>
            <consortium name="The Broad Institute Genome Sequencing Center for Infectious Disease"/>
            <person name="Wu L."/>
            <person name="Ma J."/>
        </authorList>
    </citation>
    <scope>NUCLEOTIDE SEQUENCE [LARGE SCALE GENOMIC DNA]</scope>
    <source>
        <strain evidence="3">CCM 7435</strain>
    </source>
</reference>
<keyword evidence="2" id="KW-0378">Hydrolase</keyword>
<evidence type="ECO:0000259" key="1">
    <source>
        <dbReference type="Pfam" id="PF00149"/>
    </source>
</evidence>
<dbReference type="Proteomes" id="UP001597299">
    <property type="component" value="Unassembled WGS sequence"/>
</dbReference>
<dbReference type="PANTHER" id="PTHR42850">
    <property type="entry name" value="METALLOPHOSPHOESTERASE"/>
    <property type="match status" value="1"/>
</dbReference>
<dbReference type="EMBL" id="JBHUHD010000001">
    <property type="protein sequence ID" value="MFD2143031.1"/>
    <property type="molecule type" value="Genomic_DNA"/>
</dbReference>
<protein>
    <submittedName>
        <fullName evidence="2">Metallophosphoesterase family protein</fullName>
        <ecNumber evidence="2">3.1.-.-</ecNumber>
    </submittedName>
</protein>
<comment type="caution">
    <text evidence="2">The sequence shown here is derived from an EMBL/GenBank/DDBJ whole genome shotgun (WGS) entry which is preliminary data.</text>
</comment>
<dbReference type="GO" id="GO:0016787">
    <property type="term" value="F:hydrolase activity"/>
    <property type="evidence" value="ECO:0007669"/>
    <property type="project" value="UniProtKB-KW"/>
</dbReference>
<proteinExistence type="predicted"/>
<dbReference type="PANTHER" id="PTHR42850:SF4">
    <property type="entry name" value="ZINC-DEPENDENT ENDOPOLYPHOSPHATASE"/>
    <property type="match status" value="1"/>
</dbReference>
<organism evidence="2 3">
    <name type="scientific">Ancylobacter oerskovii</name>
    <dbReference type="NCBI Taxonomy" id="459519"/>
    <lineage>
        <taxon>Bacteria</taxon>
        <taxon>Pseudomonadati</taxon>
        <taxon>Pseudomonadota</taxon>
        <taxon>Alphaproteobacteria</taxon>
        <taxon>Hyphomicrobiales</taxon>
        <taxon>Xanthobacteraceae</taxon>
        <taxon>Ancylobacter</taxon>
    </lineage>
</organism>
<dbReference type="CDD" id="cd00144">
    <property type="entry name" value="MPP_PPP_family"/>
    <property type="match status" value="1"/>
</dbReference>
<keyword evidence="3" id="KW-1185">Reference proteome</keyword>
<dbReference type="Pfam" id="PF00149">
    <property type="entry name" value="Metallophos"/>
    <property type="match status" value="1"/>
</dbReference>
<dbReference type="Gene3D" id="3.60.21.10">
    <property type="match status" value="1"/>
</dbReference>
<dbReference type="SUPFAM" id="SSF56300">
    <property type="entry name" value="Metallo-dependent phosphatases"/>
    <property type="match status" value="1"/>
</dbReference>
<name>A0ABW4Z3R4_9HYPH</name>
<sequence>MGSDAAPSPHRIPEGLRVYAFGDIHGRLDLLDKLLAAVERDSRGHAETRFVFLGDHIDRGPDSRGVIERLIQLKAERGAICLAGNHEALMLAGLDGTGPLERWLANGGDAVLASYGIKARAYGGSDDEAGLRRALEAALPAEHMEFLRTLGTSASFGDYFFCHAGVRPGVALDRQTEHDLIWIRRAFLDSTADFGKRVVHGHTPVARVDIRANRIDVDTGAFKTGRLSCVALEGARVRVLHT</sequence>